<comment type="caution">
    <text evidence="1">The sequence shown here is derived from an EMBL/GenBank/DDBJ whole genome shotgun (WGS) entry which is preliminary data.</text>
</comment>
<evidence type="ECO:0000313" key="1">
    <source>
        <dbReference type="EMBL" id="MFD3224624.1"/>
    </source>
</evidence>
<keyword evidence="2" id="KW-1185">Reference proteome</keyword>
<accession>A0ABW6CBQ4</accession>
<dbReference type="CDD" id="cd00093">
    <property type="entry name" value="HTH_XRE"/>
    <property type="match status" value="1"/>
</dbReference>
<dbReference type="InterPro" id="IPR001387">
    <property type="entry name" value="Cro/C1-type_HTH"/>
</dbReference>
<protein>
    <submittedName>
        <fullName evidence="1">Helix-turn-helix transcriptional regulator</fullName>
    </submittedName>
</protein>
<sequence>MALTEFGKAVRIARIEIDYTLLTMAEELGTSSAFLSGLETGSKKIPKKWVKTISTFFKSKNHPIENLQELADVSNDMVPIDGLSQQQKMLVAGFAKSPWTPEQLKKFAELLEKMNRK</sequence>
<dbReference type="EMBL" id="JBHUCJ010000031">
    <property type="protein sequence ID" value="MFD3224624.1"/>
    <property type="molecule type" value="Genomic_DNA"/>
</dbReference>
<proteinExistence type="predicted"/>
<organism evidence="1 2">
    <name type="scientific">Rahnella sp. (strain Y9602)</name>
    <dbReference type="NCBI Taxonomy" id="2703885"/>
    <lineage>
        <taxon>Bacteria</taxon>
        <taxon>Pseudomonadati</taxon>
        <taxon>Pseudomonadota</taxon>
        <taxon>Gammaproteobacteria</taxon>
        <taxon>Enterobacterales</taxon>
        <taxon>Yersiniaceae</taxon>
        <taxon>Rahnella</taxon>
    </lineage>
</organism>
<dbReference type="Proteomes" id="UP001598201">
    <property type="component" value="Unassembled WGS sequence"/>
</dbReference>
<reference evidence="1 2" key="1">
    <citation type="submission" date="2024-09" db="EMBL/GenBank/DDBJ databases">
        <title>Genomes of Rahnella.</title>
        <authorList>
            <person name="Mnguni F.C."/>
            <person name="Shin G.Y."/>
            <person name="Coutinho T."/>
        </authorList>
    </citation>
    <scope>NUCLEOTIDE SEQUENCE [LARGE SCALE GENOMIC DNA]</scope>
    <source>
        <strain evidence="1 2">20WA0057</strain>
    </source>
</reference>
<gene>
    <name evidence="1" type="ORF">ACFPK4_13860</name>
</gene>
<dbReference type="Gene3D" id="1.10.260.40">
    <property type="entry name" value="lambda repressor-like DNA-binding domains"/>
    <property type="match status" value="1"/>
</dbReference>
<dbReference type="InterPro" id="IPR010982">
    <property type="entry name" value="Lambda_DNA-bd_dom_sf"/>
</dbReference>
<dbReference type="RefSeq" id="WP_015689757.1">
    <property type="nucleotide sequence ID" value="NZ_JBHUCJ010000031.1"/>
</dbReference>
<dbReference type="SUPFAM" id="SSF47413">
    <property type="entry name" value="lambda repressor-like DNA-binding domains"/>
    <property type="match status" value="1"/>
</dbReference>
<evidence type="ECO:0000313" key="2">
    <source>
        <dbReference type="Proteomes" id="UP001598201"/>
    </source>
</evidence>
<name>A0ABW6CBQ4_RAHSY</name>